<sequence length="141" mass="16956">MGNAASYFNYENQTYQNYKQNENGVSYYFWISEPCDVPPARISTIKSAPTRRFLRHFQLAEQLREQCLRQKVSKAREHNKDHVGEVLSRKECLRLGNIDMTAFLERAPDKYNLRSKKRNRRRKTMFKARPLQHDYLDEFVY</sequence>
<dbReference type="AlphaFoldDB" id="E4XZ02"/>
<evidence type="ECO:0000313" key="1">
    <source>
        <dbReference type="EMBL" id="CBY14864.1"/>
    </source>
</evidence>
<dbReference type="Proteomes" id="UP000001307">
    <property type="component" value="Unassembled WGS sequence"/>
</dbReference>
<organism evidence="1 2">
    <name type="scientific">Oikopleura dioica</name>
    <name type="common">Tunicate</name>
    <dbReference type="NCBI Taxonomy" id="34765"/>
    <lineage>
        <taxon>Eukaryota</taxon>
        <taxon>Metazoa</taxon>
        <taxon>Chordata</taxon>
        <taxon>Tunicata</taxon>
        <taxon>Appendicularia</taxon>
        <taxon>Copelata</taxon>
        <taxon>Oikopleuridae</taxon>
        <taxon>Oikopleura</taxon>
    </lineage>
</organism>
<reference evidence="1 2" key="1">
    <citation type="journal article" date="2010" name="Science">
        <title>Plasticity of animal genome architecture unmasked by rapid evolution of a pelagic tunicate.</title>
        <authorList>
            <person name="Denoeud F."/>
            <person name="Henriet S."/>
            <person name="Mungpakdee S."/>
            <person name="Aury J.M."/>
            <person name="Da Silva C."/>
            <person name="Brinkmann H."/>
            <person name="Mikhaleva J."/>
            <person name="Olsen L.C."/>
            <person name="Jubin C."/>
            <person name="Canestro C."/>
            <person name="Bouquet J.M."/>
            <person name="Danks G."/>
            <person name="Poulain J."/>
            <person name="Campsteijn C."/>
            <person name="Adamski M."/>
            <person name="Cross I."/>
            <person name="Yadetie F."/>
            <person name="Muffato M."/>
            <person name="Louis A."/>
            <person name="Butcher S."/>
            <person name="Tsagkogeorga G."/>
            <person name="Konrad A."/>
            <person name="Singh S."/>
            <person name="Jensen M.F."/>
            <person name="Cong E.H."/>
            <person name="Eikeseth-Otteraa H."/>
            <person name="Noel B."/>
            <person name="Anthouard V."/>
            <person name="Porcel B.M."/>
            <person name="Kachouri-Lafond R."/>
            <person name="Nishino A."/>
            <person name="Ugolini M."/>
            <person name="Chourrout P."/>
            <person name="Nishida H."/>
            <person name="Aasland R."/>
            <person name="Huzurbazar S."/>
            <person name="Westhof E."/>
            <person name="Delsuc F."/>
            <person name="Lehrach H."/>
            <person name="Reinhardt R."/>
            <person name="Weissenbach J."/>
            <person name="Roy S.W."/>
            <person name="Artiguenave F."/>
            <person name="Postlethwait J.H."/>
            <person name="Manak J.R."/>
            <person name="Thompson E.M."/>
            <person name="Jaillon O."/>
            <person name="Du Pasquier L."/>
            <person name="Boudinot P."/>
            <person name="Liberles D.A."/>
            <person name="Volff J.N."/>
            <person name="Philippe H."/>
            <person name="Lenhard B."/>
            <person name="Roest Crollius H."/>
            <person name="Wincker P."/>
            <person name="Chourrout D."/>
        </authorList>
    </citation>
    <scope>NUCLEOTIDE SEQUENCE [LARGE SCALE GENOMIC DNA]</scope>
</reference>
<keyword evidence="2" id="KW-1185">Reference proteome</keyword>
<dbReference type="InParanoid" id="E4XZ02"/>
<dbReference type="OrthoDB" id="10104193at2759"/>
<evidence type="ECO:0000313" key="2">
    <source>
        <dbReference type="Proteomes" id="UP000001307"/>
    </source>
</evidence>
<gene>
    <name evidence="1" type="ORF">GSOID_T00009953001</name>
</gene>
<accession>E4XZ02</accession>
<protein>
    <submittedName>
        <fullName evidence="1">Uncharacterized protein</fullName>
    </submittedName>
</protein>
<proteinExistence type="predicted"/>
<name>E4XZ02_OIKDI</name>
<dbReference type="EMBL" id="FN653367">
    <property type="protein sequence ID" value="CBY14864.1"/>
    <property type="molecule type" value="Genomic_DNA"/>
</dbReference>